<reference evidence="2" key="1">
    <citation type="submission" date="2023-03" db="EMBL/GenBank/DDBJ databases">
        <authorList>
            <person name="Julca I."/>
        </authorList>
    </citation>
    <scope>NUCLEOTIDE SEQUENCE</scope>
</reference>
<evidence type="ECO:0000259" key="1">
    <source>
        <dbReference type="Pfam" id="PF13249"/>
    </source>
</evidence>
<dbReference type="SUPFAM" id="SSF48239">
    <property type="entry name" value="Terpenoid cyclases/Protein prenyltransferases"/>
    <property type="match status" value="1"/>
</dbReference>
<proteinExistence type="predicted"/>
<protein>
    <submittedName>
        <fullName evidence="2">OLC1v1000775C1</fullName>
    </submittedName>
</protein>
<dbReference type="Gene3D" id="1.50.10.20">
    <property type="match status" value="2"/>
</dbReference>
<name>A0AAV1D3N7_OLDCO</name>
<dbReference type="InterPro" id="IPR032697">
    <property type="entry name" value="SQ_cyclase_N"/>
</dbReference>
<dbReference type="PANTHER" id="PTHR11764">
    <property type="entry name" value="TERPENE CYCLASE/MUTASE FAMILY MEMBER"/>
    <property type="match status" value="1"/>
</dbReference>
<evidence type="ECO:0000313" key="2">
    <source>
        <dbReference type="EMBL" id="CAI9102494.1"/>
    </source>
</evidence>
<dbReference type="PANTHER" id="PTHR11764:SF44">
    <property type="entry name" value="LANOSTEROL SYNTHASE"/>
    <property type="match status" value="1"/>
</dbReference>
<dbReference type="InterPro" id="IPR018333">
    <property type="entry name" value="Squalene_cyclase"/>
</dbReference>
<sequence length="259" mass="29628">MGVTDEVLTEEHKIEIRRYFYNHQNADGGWGLHIEGHSVMFCTVLTYVSLRLLGESSADGDGAMRNARSWIIDRGGATFIPSWGKFWLSVLGVYEWDGNNPLLPELWLLPYILPIHPGHWNSARDQCAKEDLYFPHTRVHEILSSSLHNVVEPLLKKWPLSKLRDRALTMVMDHIHHEDTSTHYLCLGPLNKVLNMICCWVENPNSKAVKCHLARIKDYLWVAEDGMKMKGYNGTQLWDTAFSVQAIVASNLPNEYGRS</sequence>
<organism evidence="2 3">
    <name type="scientific">Oldenlandia corymbosa var. corymbosa</name>
    <dbReference type="NCBI Taxonomy" id="529605"/>
    <lineage>
        <taxon>Eukaryota</taxon>
        <taxon>Viridiplantae</taxon>
        <taxon>Streptophyta</taxon>
        <taxon>Embryophyta</taxon>
        <taxon>Tracheophyta</taxon>
        <taxon>Spermatophyta</taxon>
        <taxon>Magnoliopsida</taxon>
        <taxon>eudicotyledons</taxon>
        <taxon>Gunneridae</taxon>
        <taxon>Pentapetalae</taxon>
        <taxon>asterids</taxon>
        <taxon>lamiids</taxon>
        <taxon>Gentianales</taxon>
        <taxon>Rubiaceae</taxon>
        <taxon>Rubioideae</taxon>
        <taxon>Spermacoceae</taxon>
        <taxon>Hedyotis-Oldenlandia complex</taxon>
        <taxon>Oldenlandia</taxon>
    </lineage>
</organism>
<feature type="domain" description="Squalene cyclase N-terminal" evidence="1">
    <location>
        <begin position="9"/>
        <end position="121"/>
    </location>
</feature>
<dbReference type="GO" id="GO:0016104">
    <property type="term" value="P:triterpenoid biosynthetic process"/>
    <property type="evidence" value="ECO:0007669"/>
    <property type="project" value="InterPro"/>
</dbReference>
<dbReference type="Proteomes" id="UP001161247">
    <property type="component" value="Chromosome 4"/>
</dbReference>
<dbReference type="EMBL" id="OX459121">
    <property type="protein sequence ID" value="CAI9102494.1"/>
    <property type="molecule type" value="Genomic_DNA"/>
</dbReference>
<dbReference type="GO" id="GO:0016866">
    <property type="term" value="F:intramolecular transferase activity"/>
    <property type="evidence" value="ECO:0007669"/>
    <property type="project" value="InterPro"/>
</dbReference>
<dbReference type="AlphaFoldDB" id="A0AAV1D3N7"/>
<dbReference type="InterPro" id="IPR008930">
    <property type="entry name" value="Terpenoid_cyclase/PrenylTrfase"/>
</dbReference>
<accession>A0AAV1D3N7</accession>
<keyword evidence="3" id="KW-1185">Reference proteome</keyword>
<evidence type="ECO:0000313" key="3">
    <source>
        <dbReference type="Proteomes" id="UP001161247"/>
    </source>
</evidence>
<dbReference type="Pfam" id="PF13249">
    <property type="entry name" value="SQHop_cyclase_N"/>
    <property type="match status" value="1"/>
</dbReference>
<gene>
    <name evidence="2" type="ORF">OLC1_LOCUS11835</name>
</gene>
<dbReference type="GO" id="GO:0005811">
    <property type="term" value="C:lipid droplet"/>
    <property type="evidence" value="ECO:0007669"/>
    <property type="project" value="InterPro"/>
</dbReference>